<evidence type="ECO:0000313" key="1">
    <source>
        <dbReference type="EMBL" id="JAD66390.1"/>
    </source>
</evidence>
<protein>
    <submittedName>
        <fullName evidence="1">Uncharacterized protein</fullName>
    </submittedName>
</protein>
<dbReference type="AlphaFoldDB" id="A0A0A9BZ03"/>
<name>A0A0A9BZ03_ARUDO</name>
<accession>A0A0A9BZ03</accession>
<organism evidence="1">
    <name type="scientific">Arundo donax</name>
    <name type="common">Giant reed</name>
    <name type="synonym">Donax arundinaceus</name>
    <dbReference type="NCBI Taxonomy" id="35708"/>
    <lineage>
        <taxon>Eukaryota</taxon>
        <taxon>Viridiplantae</taxon>
        <taxon>Streptophyta</taxon>
        <taxon>Embryophyta</taxon>
        <taxon>Tracheophyta</taxon>
        <taxon>Spermatophyta</taxon>
        <taxon>Magnoliopsida</taxon>
        <taxon>Liliopsida</taxon>
        <taxon>Poales</taxon>
        <taxon>Poaceae</taxon>
        <taxon>PACMAD clade</taxon>
        <taxon>Arundinoideae</taxon>
        <taxon>Arundineae</taxon>
        <taxon>Arundo</taxon>
    </lineage>
</organism>
<proteinExistence type="predicted"/>
<reference evidence="1" key="2">
    <citation type="journal article" date="2015" name="Data Brief">
        <title>Shoot transcriptome of the giant reed, Arundo donax.</title>
        <authorList>
            <person name="Barrero R.A."/>
            <person name="Guerrero F.D."/>
            <person name="Moolhuijzen P."/>
            <person name="Goolsby J.A."/>
            <person name="Tidwell J."/>
            <person name="Bellgard S.E."/>
            <person name="Bellgard M.I."/>
        </authorList>
    </citation>
    <scope>NUCLEOTIDE SEQUENCE</scope>
    <source>
        <tissue evidence="1">Shoot tissue taken approximately 20 cm above the soil surface</tissue>
    </source>
</reference>
<sequence>MQSFFIMLSIVLSFGQKSELTFDFNLLV</sequence>
<dbReference type="EMBL" id="GBRH01231505">
    <property type="protein sequence ID" value="JAD66390.1"/>
    <property type="molecule type" value="Transcribed_RNA"/>
</dbReference>
<reference evidence="1" key="1">
    <citation type="submission" date="2014-09" db="EMBL/GenBank/DDBJ databases">
        <authorList>
            <person name="Magalhaes I.L.F."/>
            <person name="Oliveira U."/>
            <person name="Santos F.R."/>
            <person name="Vidigal T.H.D.A."/>
            <person name="Brescovit A.D."/>
            <person name="Santos A.J."/>
        </authorList>
    </citation>
    <scope>NUCLEOTIDE SEQUENCE</scope>
    <source>
        <tissue evidence="1">Shoot tissue taken approximately 20 cm above the soil surface</tissue>
    </source>
</reference>